<evidence type="ECO:0000256" key="5">
    <source>
        <dbReference type="ARBA" id="ARBA00023136"/>
    </source>
</evidence>
<evidence type="ECO:0000256" key="6">
    <source>
        <dbReference type="SAM" id="Phobius"/>
    </source>
</evidence>
<dbReference type="AlphaFoldDB" id="A0A4Q1K8P8"/>
<dbReference type="EMBL" id="SBKN01000003">
    <property type="protein sequence ID" value="RXR22806.1"/>
    <property type="molecule type" value="Genomic_DNA"/>
</dbReference>
<evidence type="ECO:0000256" key="3">
    <source>
        <dbReference type="ARBA" id="ARBA00022692"/>
    </source>
</evidence>
<comment type="caution">
    <text evidence="7">The sequence shown here is derived from an EMBL/GenBank/DDBJ whole genome shotgun (WGS) entry which is preliminary data.</text>
</comment>
<dbReference type="GO" id="GO:0043190">
    <property type="term" value="C:ATP-binding cassette (ABC) transporter complex"/>
    <property type="evidence" value="ECO:0007669"/>
    <property type="project" value="TreeGrafter"/>
</dbReference>
<feature type="transmembrane region" description="Helical" evidence="6">
    <location>
        <begin position="12"/>
        <end position="36"/>
    </location>
</feature>
<dbReference type="Proteomes" id="UP000289857">
    <property type="component" value="Unassembled WGS sequence"/>
</dbReference>
<feature type="transmembrane region" description="Helical" evidence="6">
    <location>
        <begin position="56"/>
        <end position="81"/>
    </location>
</feature>
<evidence type="ECO:0000313" key="8">
    <source>
        <dbReference type="Proteomes" id="UP000289857"/>
    </source>
</evidence>
<keyword evidence="4 6" id="KW-1133">Transmembrane helix</keyword>
<evidence type="ECO:0000313" key="7">
    <source>
        <dbReference type="EMBL" id="RXR22806.1"/>
    </source>
</evidence>
<feature type="transmembrane region" description="Helical" evidence="6">
    <location>
        <begin position="393"/>
        <end position="411"/>
    </location>
</feature>
<dbReference type="GO" id="GO:0015920">
    <property type="term" value="P:lipopolysaccharide transport"/>
    <property type="evidence" value="ECO:0007669"/>
    <property type="project" value="TreeGrafter"/>
</dbReference>
<proteinExistence type="predicted"/>
<reference evidence="8" key="1">
    <citation type="submission" date="2019-01" db="EMBL/GenBank/DDBJ databases">
        <title>Cytophagaceae bacterium strain CAR-16.</title>
        <authorList>
            <person name="Chen W.-M."/>
        </authorList>
    </citation>
    <scope>NUCLEOTIDE SEQUENCE [LARGE SCALE GENOMIC DNA]</scope>
    <source>
        <strain evidence="8">WWJ-16</strain>
    </source>
</reference>
<feature type="transmembrane region" description="Helical" evidence="6">
    <location>
        <begin position="102"/>
        <end position="125"/>
    </location>
</feature>
<protein>
    <submittedName>
        <fullName evidence="7">YjgP/YjgQ family permease</fullName>
    </submittedName>
</protein>
<comment type="subcellular location">
    <subcellularLocation>
        <location evidence="1">Cell membrane</location>
        <topology evidence="1">Multi-pass membrane protein</topology>
    </subcellularLocation>
</comment>
<accession>A0A4Q1K8P8</accession>
<feature type="transmembrane region" description="Helical" evidence="6">
    <location>
        <begin position="423"/>
        <end position="446"/>
    </location>
</feature>
<dbReference type="PANTHER" id="PTHR33529">
    <property type="entry name" value="SLR0882 PROTEIN-RELATED"/>
    <property type="match status" value="1"/>
</dbReference>
<gene>
    <name evidence="7" type="ORF">EQG61_06120</name>
</gene>
<feature type="transmembrane region" description="Helical" evidence="6">
    <location>
        <begin position="362"/>
        <end position="381"/>
    </location>
</feature>
<organism evidence="7 8">
    <name type="scientific">Flavobacterium stagni</name>
    <dbReference type="NCBI Taxonomy" id="2506421"/>
    <lineage>
        <taxon>Bacteria</taxon>
        <taxon>Pseudomonadati</taxon>
        <taxon>Bacteroidota</taxon>
        <taxon>Flavobacteriia</taxon>
        <taxon>Flavobacteriales</taxon>
        <taxon>Flavobacteriaceae</taxon>
        <taxon>Flavobacterium</taxon>
    </lineage>
</organism>
<dbReference type="OrthoDB" id="1096108at2"/>
<evidence type="ECO:0000256" key="1">
    <source>
        <dbReference type="ARBA" id="ARBA00004651"/>
    </source>
</evidence>
<dbReference type="InterPro" id="IPR023298">
    <property type="entry name" value="ATPase_P-typ_TM_dom_sf"/>
</dbReference>
<dbReference type="RefSeq" id="WP_129461036.1">
    <property type="nucleotide sequence ID" value="NZ_SBKN01000003.1"/>
</dbReference>
<dbReference type="SUPFAM" id="SSF81665">
    <property type="entry name" value="Calcium ATPase, transmembrane domain M"/>
    <property type="match status" value="1"/>
</dbReference>
<keyword evidence="5 6" id="KW-0472">Membrane</keyword>
<name>A0A4Q1K8P8_9FLAO</name>
<keyword evidence="8" id="KW-1185">Reference proteome</keyword>
<dbReference type="Pfam" id="PF03739">
    <property type="entry name" value="LptF_LptG"/>
    <property type="match status" value="1"/>
</dbReference>
<evidence type="ECO:0000256" key="4">
    <source>
        <dbReference type="ARBA" id="ARBA00022989"/>
    </source>
</evidence>
<evidence type="ECO:0000256" key="2">
    <source>
        <dbReference type="ARBA" id="ARBA00022475"/>
    </source>
</evidence>
<sequence>MKIIDRYLLKSFWITFTSVFVILFFIFILQTVWLFISELAGKDLDTLMVIKFLLFAMPRIVPMVLPLSVLLASIMTFGSLAENYEFAAMKSSGISFQRSLKYLTYFILVLSVVSFFFANNVIPYAEYKFINFRRNIAQLKPALAIAEGQFSEIGNYSIKVMKKRGEKGNLLEGITIHRTIPNGGGTTTVIKAKSGELVSSEDSNTLKLVLHDGTYYEDVATNYETRNNIPFAKGTFKRDVFNIDLSKLNQESQNGLDLSNTFTMLNISELRYTLDSLNANYKKEALSYGENLATRSGIVSNTAGMSNFTKKMPSQDILAYLSQNQKVDVYRYAYSNVENIGFTIDSSLFEMEAKTKNINKHWIAIYDKFMIAFSCILMFFIGAPLGSIIRKGGIGLPIVFSVIIFIIFHFVNTFGKRLAQENGISPFLGVWLSTFILIPLAITLTYRAINDIGGMVTFDVITEPILKFFKRSKIEDLTTVSTLSHEESFETETELIDEELSVSEINQFENKTTTDVVEQSPVMEDISEIVEASLGNLNYDFIVKYNKKALSVYFGMVLLCSVLFFTPHFLVWGGALTLLLVLLFYVSKIQLHLMKNAPEMEPGLVISLLTAFPFYPIQFYLLKKQLNSKLLPNS</sequence>
<keyword evidence="3 6" id="KW-0812">Transmembrane</keyword>
<keyword evidence="2" id="KW-1003">Cell membrane</keyword>
<feature type="transmembrane region" description="Helical" evidence="6">
    <location>
        <begin position="552"/>
        <end position="585"/>
    </location>
</feature>
<dbReference type="InterPro" id="IPR005495">
    <property type="entry name" value="LptG/LptF_permease"/>
</dbReference>
<feature type="transmembrane region" description="Helical" evidence="6">
    <location>
        <begin position="605"/>
        <end position="622"/>
    </location>
</feature>
<dbReference type="PANTHER" id="PTHR33529:SF6">
    <property type="entry name" value="YJGP_YJGQ FAMILY PERMEASE"/>
    <property type="match status" value="1"/>
</dbReference>